<dbReference type="Proteomes" id="UP000727407">
    <property type="component" value="Unassembled WGS sequence"/>
</dbReference>
<evidence type="ECO:0000313" key="3">
    <source>
        <dbReference type="Proteomes" id="UP000727407"/>
    </source>
</evidence>
<name>A0A8J4TRM7_CLAMG</name>
<evidence type="ECO:0000313" key="2">
    <source>
        <dbReference type="EMBL" id="KAF5890121.1"/>
    </source>
</evidence>
<keyword evidence="3" id="KW-1185">Reference proteome</keyword>
<feature type="compositionally biased region" description="Polar residues" evidence="1">
    <location>
        <begin position="41"/>
        <end position="53"/>
    </location>
</feature>
<sequence>MKLSEFLTARLKNYHSCSQRPIAIVRPTQVKPEEEVKNRVEQNNQINYSQIAQ</sequence>
<organism evidence="2 3">
    <name type="scientific">Clarias magur</name>
    <name type="common">Asian catfish</name>
    <name type="synonym">Macropteronotus magur</name>
    <dbReference type="NCBI Taxonomy" id="1594786"/>
    <lineage>
        <taxon>Eukaryota</taxon>
        <taxon>Metazoa</taxon>
        <taxon>Chordata</taxon>
        <taxon>Craniata</taxon>
        <taxon>Vertebrata</taxon>
        <taxon>Euteleostomi</taxon>
        <taxon>Actinopterygii</taxon>
        <taxon>Neopterygii</taxon>
        <taxon>Teleostei</taxon>
        <taxon>Ostariophysi</taxon>
        <taxon>Siluriformes</taxon>
        <taxon>Clariidae</taxon>
        <taxon>Clarias</taxon>
    </lineage>
</organism>
<gene>
    <name evidence="2" type="primary">myo3a</name>
    <name evidence="2" type="ORF">DAT39_020179</name>
</gene>
<proteinExistence type="predicted"/>
<accession>A0A8J4TRM7</accession>
<feature type="region of interest" description="Disordered" evidence="1">
    <location>
        <begin position="32"/>
        <end position="53"/>
    </location>
</feature>
<feature type="non-terminal residue" evidence="2">
    <location>
        <position position="1"/>
    </location>
</feature>
<evidence type="ECO:0000256" key="1">
    <source>
        <dbReference type="SAM" id="MobiDB-lite"/>
    </source>
</evidence>
<dbReference type="EMBL" id="QNUK01000724">
    <property type="protein sequence ID" value="KAF5890121.1"/>
    <property type="molecule type" value="Genomic_DNA"/>
</dbReference>
<dbReference type="AlphaFoldDB" id="A0A8J4TRM7"/>
<comment type="caution">
    <text evidence="2">The sequence shown here is derived from an EMBL/GenBank/DDBJ whole genome shotgun (WGS) entry which is preliminary data.</text>
</comment>
<protein>
    <submittedName>
        <fullName evidence="2">Myosin-IIIa isoform X6</fullName>
    </submittedName>
</protein>
<reference evidence="2" key="1">
    <citation type="submission" date="2020-07" db="EMBL/GenBank/DDBJ databases">
        <title>Clarias magur genome sequencing, assembly and annotation.</title>
        <authorList>
            <person name="Kushwaha B."/>
            <person name="Kumar R."/>
            <person name="Das P."/>
            <person name="Joshi C.G."/>
            <person name="Kumar D."/>
            <person name="Nagpure N.S."/>
            <person name="Pandey M."/>
            <person name="Agarwal S."/>
            <person name="Srivastava S."/>
            <person name="Singh M."/>
            <person name="Sahoo L."/>
            <person name="Jayasankar P."/>
            <person name="Meher P.K."/>
            <person name="Koringa P.G."/>
            <person name="Iquebal M.A."/>
            <person name="Das S.P."/>
            <person name="Bit A."/>
            <person name="Patnaik S."/>
            <person name="Patel N."/>
            <person name="Shah T.M."/>
            <person name="Hinsu A."/>
            <person name="Jena J.K."/>
        </authorList>
    </citation>
    <scope>NUCLEOTIDE SEQUENCE</scope>
    <source>
        <strain evidence="2">CIFAMagur01</strain>
        <tissue evidence="2">Testis</tissue>
    </source>
</reference>